<feature type="compositionally biased region" description="Polar residues" evidence="1">
    <location>
        <begin position="19"/>
        <end position="55"/>
    </location>
</feature>
<accession>A0A225B1X4</accession>
<feature type="region of interest" description="Disordered" evidence="1">
    <location>
        <begin position="13"/>
        <end position="56"/>
    </location>
</feature>
<dbReference type="AlphaFoldDB" id="A0A225B1X4"/>
<evidence type="ECO:0000313" key="2">
    <source>
        <dbReference type="EMBL" id="OKL59817.1"/>
    </source>
</evidence>
<dbReference type="STRING" id="1441469.A0A225B1X4"/>
<sequence length="343" mass="37505">MATALDLDLLQTPFAPSPGVTQPGASARSPSPTLQGSGNYNYTRESGTDGSNAMPASTGWLGSADMYHNTQGALQVCWQQQFNQEWALLSSQAPVPLAGISTNPVNDVVRSNSKSPCLLTTMRQLSELNVELFAHETTVPKPPVSLSEPLSWKDKDFAIDRTFQLSQRLIEALNKQYPRYLETASVDVSKDSSSDVTQSSTAPVDQGFFLLILSCYTRLIEIYDRIFANMQACLDRSSVTDREDYVNLPSVKVGSFSLPDSSATQILLILQLSRHLLTRMSEVIEAIGVDKPNNKQDLTASECATGPGTLLVKSALTTVKLQEDGLMKRITQLRSTLLELNIL</sequence>
<reference evidence="2 3" key="1">
    <citation type="submission" date="2015-06" db="EMBL/GenBank/DDBJ databases">
        <title>Talaromyces atroroseus IBT 11181 draft genome.</title>
        <authorList>
            <person name="Rasmussen K.B."/>
            <person name="Rasmussen S."/>
            <person name="Petersen B."/>
            <person name="Sicheritz-Ponten T."/>
            <person name="Mortensen U.H."/>
            <person name="Thrane U."/>
        </authorList>
    </citation>
    <scope>NUCLEOTIDE SEQUENCE [LARGE SCALE GENOMIC DNA]</scope>
    <source>
        <strain evidence="2 3">IBT 11181</strain>
    </source>
</reference>
<dbReference type="RefSeq" id="XP_020119938.1">
    <property type="nucleotide sequence ID" value="XM_020267308.1"/>
</dbReference>
<comment type="caution">
    <text evidence="2">The sequence shown here is derived from an EMBL/GenBank/DDBJ whole genome shotgun (WGS) entry which is preliminary data.</text>
</comment>
<evidence type="ECO:0000313" key="3">
    <source>
        <dbReference type="Proteomes" id="UP000214365"/>
    </source>
</evidence>
<dbReference type="EMBL" id="LFMY01000006">
    <property type="protein sequence ID" value="OKL59817.1"/>
    <property type="molecule type" value="Genomic_DNA"/>
</dbReference>
<evidence type="ECO:0000256" key="1">
    <source>
        <dbReference type="SAM" id="MobiDB-lite"/>
    </source>
</evidence>
<organism evidence="2 3">
    <name type="scientific">Talaromyces atroroseus</name>
    <dbReference type="NCBI Taxonomy" id="1441469"/>
    <lineage>
        <taxon>Eukaryota</taxon>
        <taxon>Fungi</taxon>
        <taxon>Dikarya</taxon>
        <taxon>Ascomycota</taxon>
        <taxon>Pezizomycotina</taxon>
        <taxon>Eurotiomycetes</taxon>
        <taxon>Eurotiomycetidae</taxon>
        <taxon>Eurotiales</taxon>
        <taxon>Trichocomaceae</taxon>
        <taxon>Talaromyces</taxon>
        <taxon>Talaromyces sect. Trachyspermi</taxon>
    </lineage>
</organism>
<dbReference type="OrthoDB" id="4222117at2759"/>
<dbReference type="GeneID" id="31004734"/>
<gene>
    <name evidence="2" type="ORF">UA08_04978</name>
</gene>
<protein>
    <recommendedName>
        <fullName evidence="4">Aflatoxin regulatory protein domain-containing protein</fullName>
    </recommendedName>
</protein>
<name>A0A225B1X4_TALAT</name>
<dbReference type="Proteomes" id="UP000214365">
    <property type="component" value="Unassembled WGS sequence"/>
</dbReference>
<evidence type="ECO:0008006" key="4">
    <source>
        <dbReference type="Google" id="ProtNLM"/>
    </source>
</evidence>
<keyword evidence="3" id="KW-1185">Reference proteome</keyword>
<proteinExistence type="predicted"/>